<feature type="domain" description="Oxidoreductase molybdopterin-binding" evidence="1">
    <location>
        <begin position="2"/>
        <end position="75"/>
    </location>
</feature>
<dbReference type="Gene3D" id="3.90.420.10">
    <property type="entry name" value="Oxidoreductase, molybdopterin-binding domain"/>
    <property type="match status" value="1"/>
</dbReference>
<dbReference type="Pfam" id="PF00174">
    <property type="entry name" value="Oxidored_molyb"/>
    <property type="match status" value="1"/>
</dbReference>
<dbReference type="SUPFAM" id="SSF56524">
    <property type="entry name" value="Oxidoreductase molybdopterin-binding domain"/>
    <property type="match status" value="1"/>
</dbReference>
<dbReference type="AlphaFoldDB" id="A0A0F8P9Z4"/>
<dbReference type="PATRIC" id="fig|2209.54.peg.1658"/>
<evidence type="ECO:0000313" key="3">
    <source>
        <dbReference type="Proteomes" id="UP000034692"/>
    </source>
</evidence>
<sequence length="76" mass="8116">MLESAGVEDFTTVAVEAADGYSKEYTPDLVNTDKTILGTTVDGQKLGSEDGPVQLVIDGQSANMWIKNVAKIKVNK</sequence>
<evidence type="ECO:0000313" key="2">
    <source>
        <dbReference type="EMBL" id="KKH59837.1"/>
    </source>
</evidence>
<dbReference type="InterPro" id="IPR000572">
    <property type="entry name" value="OxRdtase_Mopterin-bd_dom"/>
</dbReference>
<protein>
    <recommendedName>
        <fullName evidence="1">Oxidoreductase molybdopterin-binding domain-containing protein</fullName>
    </recommendedName>
</protein>
<gene>
    <name evidence="2" type="ORF">DU75_07725</name>
</gene>
<evidence type="ECO:0000259" key="1">
    <source>
        <dbReference type="Pfam" id="PF00174"/>
    </source>
</evidence>
<name>A0A0F8P9Z4_METMZ</name>
<reference evidence="2 3" key="1">
    <citation type="journal article" date="2015" name="ISME J.">
        <title>Genomic and phenotypic differentiation among Methanosarcina mazei populations from Columbia River sediment.</title>
        <authorList>
            <person name="Youngblut N.D."/>
            <person name="Wirth J.S."/>
            <person name="Henriksen J.R."/>
            <person name="Smith M."/>
            <person name="Simon H."/>
            <person name="Metcalf W.W."/>
            <person name="Whitaker R.J."/>
        </authorList>
    </citation>
    <scope>NUCLEOTIDE SEQUENCE [LARGE SCALE GENOMIC DNA]</scope>
    <source>
        <strain evidence="2 3">1.H.A.2.7</strain>
    </source>
</reference>
<dbReference type="Proteomes" id="UP000034692">
    <property type="component" value="Unassembled WGS sequence"/>
</dbReference>
<comment type="caution">
    <text evidence="2">The sequence shown here is derived from an EMBL/GenBank/DDBJ whole genome shotgun (WGS) entry which is preliminary data.</text>
</comment>
<accession>A0A0F8P9Z4</accession>
<dbReference type="InterPro" id="IPR036374">
    <property type="entry name" value="OxRdtase_Mopterin-bd_sf"/>
</dbReference>
<organism evidence="2 3">
    <name type="scientific">Methanosarcina mazei</name>
    <name type="common">Methanosarcina frisia</name>
    <dbReference type="NCBI Taxonomy" id="2209"/>
    <lineage>
        <taxon>Archaea</taxon>
        <taxon>Methanobacteriati</taxon>
        <taxon>Methanobacteriota</taxon>
        <taxon>Stenosarchaea group</taxon>
        <taxon>Methanomicrobia</taxon>
        <taxon>Methanosarcinales</taxon>
        <taxon>Methanosarcinaceae</taxon>
        <taxon>Methanosarcina</taxon>
    </lineage>
</organism>
<proteinExistence type="predicted"/>
<dbReference type="EMBL" id="JJQO01000307">
    <property type="protein sequence ID" value="KKH59837.1"/>
    <property type="molecule type" value="Genomic_DNA"/>
</dbReference>